<gene>
    <name evidence="2" type="ORF">SVUK_LOCUS7251</name>
</gene>
<accession>A0A3P7IWL5</accession>
<protein>
    <recommendedName>
        <fullName evidence="4">CUB-like domain-containing protein</fullName>
    </recommendedName>
</protein>
<feature type="signal peptide" evidence="1">
    <location>
        <begin position="1"/>
        <end position="18"/>
    </location>
</feature>
<organism evidence="2 3">
    <name type="scientific">Strongylus vulgaris</name>
    <name type="common">Blood worm</name>
    <dbReference type="NCBI Taxonomy" id="40348"/>
    <lineage>
        <taxon>Eukaryota</taxon>
        <taxon>Metazoa</taxon>
        <taxon>Ecdysozoa</taxon>
        <taxon>Nematoda</taxon>
        <taxon>Chromadorea</taxon>
        <taxon>Rhabditida</taxon>
        <taxon>Rhabditina</taxon>
        <taxon>Rhabditomorpha</taxon>
        <taxon>Strongyloidea</taxon>
        <taxon>Strongylidae</taxon>
        <taxon>Strongylus</taxon>
    </lineage>
</organism>
<proteinExistence type="predicted"/>
<dbReference type="EMBL" id="UYYB01024474">
    <property type="protein sequence ID" value="VDM72253.1"/>
    <property type="molecule type" value="Genomic_DNA"/>
</dbReference>
<evidence type="ECO:0000256" key="1">
    <source>
        <dbReference type="SAM" id="SignalP"/>
    </source>
</evidence>
<keyword evidence="3" id="KW-1185">Reference proteome</keyword>
<dbReference type="AlphaFoldDB" id="A0A3P7IWL5"/>
<evidence type="ECO:0000313" key="2">
    <source>
        <dbReference type="EMBL" id="VDM72253.1"/>
    </source>
</evidence>
<name>A0A3P7IWL5_STRVU</name>
<keyword evidence="1" id="KW-0732">Signal</keyword>
<sequence>MLGSIFILVLCWAEPILAQSQWARCAGGYMAIMVNASETIYALNNDSSVFALPPGTQCNFQITPISLTVVYISVTGSNFTNTTVVAFYEGNTANPIYINSSNPIEYTFPPSAVPYLVVVKRLPNEQPATFAMKIRGEQ</sequence>
<reference evidence="2 3" key="1">
    <citation type="submission" date="2018-11" db="EMBL/GenBank/DDBJ databases">
        <authorList>
            <consortium name="Pathogen Informatics"/>
        </authorList>
    </citation>
    <scope>NUCLEOTIDE SEQUENCE [LARGE SCALE GENOMIC DNA]</scope>
</reference>
<dbReference type="OrthoDB" id="5859487at2759"/>
<feature type="non-terminal residue" evidence="2">
    <location>
        <position position="138"/>
    </location>
</feature>
<dbReference type="Proteomes" id="UP000270094">
    <property type="component" value="Unassembled WGS sequence"/>
</dbReference>
<evidence type="ECO:0008006" key="4">
    <source>
        <dbReference type="Google" id="ProtNLM"/>
    </source>
</evidence>
<feature type="chain" id="PRO_5018273273" description="CUB-like domain-containing protein" evidence="1">
    <location>
        <begin position="19"/>
        <end position="138"/>
    </location>
</feature>
<evidence type="ECO:0000313" key="3">
    <source>
        <dbReference type="Proteomes" id="UP000270094"/>
    </source>
</evidence>